<dbReference type="SUPFAM" id="SSF56672">
    <property type="entry name" value="DNA/RNA polymerases"/>
    <property type="match status" value="1"/>
</dbReference>
<comment type="caution">
    <text evidence="7">The sequence shown here is derived from an EMBL/GenBank/DDBJ whole genome shotgun (WGS) entry which is preliminary data.</text>
</comment>
<name>A0ABQ4YUS9_9ASTR</name>
<gene>
    <name evidence="7" type="ORF">Tco_0748079</name>
</gene>
<organism evidence="7 8">
    <name type="scientific">Tanacetum coccineum</name>
    <dbReference type="NCBI Taxonomy" id="301880"/>
    <lineage>
        <taxon>Eukaryota</taxon>
        <taxon>Viridiplantae</taxon>
        <taxon>Streptophyta</taxon>
        <taxon>Embryophyta</taxon>
        <taxon>Tracheophyta</taxon>
        <taxon>Spermatophyta</taxon>
        <taxon>Magnoliopsida</taxon>
        <taxon>eudicotyledons</taxon>
        <taxon>Gunneridae</taxon>
        <taxon>Pentapetalae</taxon>
        <taxon>asterids</taxon>
        <taxon>campanulids</taxon>
        <taxon>Asterales</taxon>
        <taxon>Asteraceae</taxon>
        <taxon>Asteroideae</taxon>
        <taxon>Anthemideae</taxon>
        <taxon>Anthemidinae</taxon>
        <taxon>Tanacetum</taxon>
    </lineage>
</organism>
<dbReference type="InterPro" id="IPR025724">
    <property type="entry name" value="GAG-pre-integrase_dom"/>
</dbReference>
<dbReference type="InterPro" id="IPR013103">
    <property type="entry name" value="RVT_2"/>
</dbReference>
<keyword evidence="3" id="KW-0175">Coiled coil</keyword>
<feature type="coiled-coil region" evidence="3">
    <location>
        <begin position="309"/>
        <end position="343"/>
    </location>
</feature>
<keyword evidence="1" id="KW-0479">Metal-binding</keyword>
<reference evidence="7" key="2">
    <citation type="submission" date="2022-01" db="EMBL/GenBank/DDBJ databases">
        <authorList>
            <person name="Yamashiro T."/>
            <person name="Shiraishi A."/>
            <person name="Satake H."/>
            <person name="Nakayama K."/>
        </authorList>
    </citation>
    <scope>NUCLEOTIDE SEQUENCE</scope>
</reference>
<feature type="domain" description="GAG-pre-integrase" evidence="6">
    <location>
        <begin position="631"/>
        <end position="683"/>
    </location>
</feature>
<dbReference type="Gene3D" id="3.30.420.10">
    <property type="entry name" value="Ribonuclease H-like superfamily/Ribonuclease H"/>
    <property type="match status" value="1"/>
</dbReference>
<keyword evidence="8" id="KW-1185">Reference proteome</keyword>
<evidence type="ECO:0000256" key="3">
    <source>
        <dbReference type="SAM" id="Coils"/>
    </source>
</evidence>
<dbReference type="InterPro" id="IPR012337">
    <property type="entry name" value="RNaseH-like_sf"/>
</dbReference>
<evidence type="ECO:0000256" key="4">
    <source>
        <dbReference type="SAM" id="MobiDB-lite"/>
    </source>
</evidence>
<dbReference type="Pfam" id="PF07727">
    <property type="entry name" value="RVT_2"/>
    <property type="match status" value="1"/>
</dbReference>
<feature type="compositionally biased region" description="Basic and acidic residues" evidence="4">
    <location>
        <begin position="1543"/>
        <end position="1552"/>
    </location>
</feature>
<dbReference type="Pfam" id="PF13976">
    <property type="entry name" value="gag_pre-integrs"/>
    <property type="match status" value="1"/>
</dbReference>
<dbReference type="Proteomes" id="UP001151760">
    <property type="component" value="Unassembled WGS sequence"/>
</dbReference>
<evidence type="ECO:0000256" key="2">
    <source>
        <dbReference type="ARBA" id="ARBA00022801"/>
    </source>
</evidence>
<dbReference type="SUPFAM" id="SSF53098">
    <property type="entry name" value="Ribonuclease H-like"/>
    <property type="match status" value="1"/>
</dbReference>
<dbReference type="PANTHER" id="PTHR42648">
    <property type="entry name" value="TRANSPOSASE, PUTATIVE-RELATED"/>
    <property type="match status" value="1"/>
</dbReference>
<sequence length="1957" mass="220414">MDPYANSTSHEHYALWEVIKFGDSYKAPQDEAGKDKSSTSEPSIKQKGRTLAVTTEDIQKRKNDVKAKTTLLLALPDEHQFRFSKYETAMELWEAILKVFGGNEATKKTRKNQIKQQYGNFKAEGSKTFKQTFNRLQAIVSQLEFMDVPVKNDLDEMSLDDLYNHLKVYEPEIQKKTRKSSQNMAFISSPSTNSGKEEVSTAIVQTSNSQVSPANLEVTIARFSYDTDDMEEMDIKWNMALLSMRDDKFWKKTGKKIIIKGSDVAGFDKSKDWSYMAKEDEDHALVAEEIPTEFALMAMSSSSSDNERIRVLERDLELKNNKIKFLKNELEEVNKDKDSLGKKVTEYGSSQRGLEDILSFQRTIKDRTCIGFNAVPPHPAQVYSPTLKDLSWTGLPEFVDNTVTDYTRVKPGVDSSNDVSKDQNGDNPPKPVQGGTSSNVTQMPLIKFVNNTSCPSVTKNNNIENSRKPTIKFFDHLASKCGVWEARQEPWPKHKNANMTPKAVLLKSSTNLVEINRSKMNVPKFPTGGANVPTGRTKFSTVGIKFPTVKPTVAANWGNKGNAGKPQDNIDDKGFWNSGCSRHMTGNISYLSDFEPYNGGYVSFGDGGGKITDFKLDDDRHVLLRTPRHHNMYAVDLKNIVPHENLTCLIAKASIDESMLWHRRLGHVNFKTMNKLHRASCKSKLVTSVSKPLHTLHMDLFGPTSISSLNHKWYCLVVTDDFSRFTWTFFLKTKDETFRILRDFITEIENLKDLKQNGVAERRNRTLIEAARTLLADAKLPVTFWAKAVNTAWFLKPFGCHVMILNTLDHLGKFDAKGDEGAGPDWLFNIEHLTKSMNYVPVVAGASSSNISEATTSVAPKEPDVEKEVNKEVSESSGKFVPTASQDILSYESAEPSSSPAVATPVPTASTPVPTVEAMQEELLQFKIQQVWVLVDCPKGEEGIDYEEVFAPVARIEAIRLFLAYAAYMGFIVYQMDVKSAFLYGKIDEEVYVMQPPGFQDPDFPDKVYKVKKAMYGLHQAPRAWYGTLSKYMLDNGFTRGTIDQTLFIRKHKGEFLLVQVYVDDIIFGSSNEQLCREFEALMHDRFQMSAMGELNFFLGLQVLQRKDGIFTGLLQGCCKAVTKPVTTAISDTFTVAVLIFLSQEKYVNDILKKYGYTDVRSANTPMDRENPWGKDGPGKDVDLHLYRSMIGSLMYLTASRPDIMFAVYVCAKHQVTPKECHLHAVKSISKQTIVETSITEAEYMAAASCYRQVLWIQNQLLDYGDCYEKKLIKVDHINTDDNVADLLTKPFDVGRFQSLVLDFYDYHNMVANLEKTEQNHDFHKIVDFLRGSHIRTETANGETKILATIDGKQRTITESLIRRSLQLNDDRSISALPDTELDIGLFDCMLLPQGEGSAIPAEPHHTPSPIHDSIHDDEPHITYPQQAPVITSTIAQSKALTPGADEPASLSRGVRHGEAFPTVFSLDAGQARETIAKSFAIPRDSPPRVTSFGDDKGIMQPTITELMTFCTTLQTQFTSMASTIKNQDLEIIQLKARVKALEDNEKRRQSDDQEDAPNRGGEFTREETRVSGKELVSKKDTSKSTDKGSKSSDMVNILSSMGAANILASGGVKKVTPAAQSVPTVSSPFTTASASVSPVVATATTTTSTAVTQYLRRTKISKGIVIEPSQQSHFTSSPTVTTRSKGKEIMIVFEKPSKKRALELLSEQEAKRLQTKEYLGQMINELDRSIEMVNKHMEEYQAAKQNLSLEENIELITERAQDFTPMDSHEESQRVKRLGIHLEQKSSKRLKSAAKPLKKAHIDEDIPSGYGLIDEELKDMMELVPMEEVYVEALQIVRVGEHEELYQSFEEMLKNIDRDDLNKLWSLSQELQSAGQLSDDMEKQLWVDLKRLYKLDPMDKLWKLQRYMHEPLKWKLYDTSGVHHVLTSRCHEIFMLDENDYPITKGLATVMISNKL</sequence>
<feature type="region of interest" description="Disordered" evidence="4">
    <location>
        <begin position="409"/>
        <end position="440"/>
    </location>
</feature>
<keyword evidence="2" id="KW-0378">Hydrolase</keyword>
<evidence type="ECO:0000259" key="6">
    <source>
        <dbReference type="Pfam" id="PF13976"/>
    </source>
</evidence>
<dbReference type="InterPro" id="IPR039537">
    <property type="entry name" value="Retrotran_Ty1/copia-like"/>
</dbReference>
<feature type="coiled-coil region" evidence="3">
    <location>
        <begin position="1724"/>
        <end position="1754"/>
    </location>
</feature>
<dbReference type="InterPro" id="IPR036397">
    <property type="entry name" value="RNaseH_sf"/>
</dbReference>
<feature type="compositionally biased region" description="Basic and acidic residues" evidence="4">
    <location>
        <begin position="28"/>
        <end position="38"/>
    </location>
</feature>
<feature type="region of interest" description="Disordered" evidence="4">
    <location>
        <begin position="1543"/>
        <end position="1594"/>
    </location>
</feature>
<feature type="compositionally biased region" description="Basic and acidic residues" evidence="4">
    <location>
        <begin position="1563"/>
        <end position="1591"/>
    </location>
</feature>
<evidence type="ECO:0000256" key="1">
    <source>
        <dbReference type="ARBA" id="ARBA00022723"/>
    </source>
</evidence>
<feature type="region of interest" description="Disordered" evidence="4">
    <location>
        <begin position="27"/>
        <end position="52"/>
    </location>
</feature>
<feature type="domain" description="Reverse transcriptase Ty1/copia-type" evidence="5">
    <location>
        <begin position="942"/>
        <end position="1111"/>
    </location>
</feature>
<dbReference type="CDD" id="cd09272">
    <property type="entry name" value="RNase_HI_RT_Ty1"/>
    <property type="match status" value="1"/>
</dbReference>
<dbReference type="InterPro" id="IPR043502">
    <property type="entry name" value="DNA/RNA_pol_sf"/>
</dbReference>
<dbReference type="PANTHER" id="PTHR42648:SF32">
    <property type="entry name" value="RIBONUCLEASE H-LIKE DOMAIN, GAG-PRE-INTEGRASE DOMAIN PROTEIN-RELATED"/>
    <property type="match status" value="1"/>
</dbReference>
<dbReference type="EMBL" id="BQNB010010755">
    <property type="protein sequence ID" value="GJS81538.1"/>
    <property type="molecule type" value="Genomic_DNA"/>
</dbReference>
<protein>
    <submittedName>
        <fullName evidence="7">Ribonuclease H-like domain-containing protein</fullName>
    </submittedName>
</protein>
<evidence type="ECO:0000313" key="8">
    <source>
        <dbReference type="Proteomes" id="UP001151760"/>
    </source>
</evidence>
<accession>A0ABQ4YUS9</accession>
<evidence type="ECO:0000259" key="5">
    <source>
        <dbReference type="Pfam" id="PF07727"/>
    </source>
</evidence>
<evidence type="ECO:0000313" key="7">
    <source>
        <dbReference type="EMBL" id="GJS81538.1"/>
    </source>
</evidence>
<reference evidence="7" key="1">
    <citation type="journal article" date="2022" name="Int. J. Mol. Sci.">
        <title>Draft Genome of Tanacetum Coccineum: Genomic Comparison of Closely Related Tanacetum-Family Plants.</title>
        <authorList>
            <person name="Yamashiro T."/>
            <person name="Shiraishi A."/>
            <person name="Nakayama K."/>
            <person name="Satake H."/>
        </authorList>
    </citation>
    <scope>NUCLEOTIDE SEQUENCE</scope>
</reference>
<proteinExistence type="predicted"/>
<dbReference type="Pfam" id="PF14223">
    <property type="entry name" value="Retrotran_gag_2"/>
    <property type="match status" value="1"/>
</dbReference>